<evidence type="ECO:0000259" key="4">
    <source>
        <dbReference type="PROSITE" id="PS50042"/>
    </source>
</evidence>
<dbReference type="EMBL" id="JAFREP010000007">
    <property type="protein sequence ID" value="MBO1318774.1"/>
    <property type="molecule type" value="Genomic_DNA"/>
</dbReference>
<gene>
    <name evidence="6" type="ORF">J3U88_09900</name>
</gene>
<evidence type="ECO:0000256" key="3">
    <source>
        <dbReference type="ARBA" id="ARBA00023163"/>
    </source>
</evidence>
<dbReference type="Gene3D" id="2.60.120.10">
    <property type="entry name" value="Jelly Rolls"/>
    <property type="match status" value="1"/>
</dbReference>
<proteinExistence type="predicted"/>
<dbReference type="InterPro" id="IPR036390">
    <property type="entry name" value="WH_DNA-bd_sf"/>
</dbReference>
<dbReference type="SUPFAM" id="SSF51206">
    <property type="entry name" value="cAMP-binding domain-like"/>
    <property type="match status" value="1"/>
</dbReference>
<dbReference type="PROSITE" id="PS50042">
    <property type="entry name" value="CNMP_BINDING_3"/>
    <property type="match status" value="1"/>
</dbReference>
<dbReference type="SUPFAM" id="SSF46785">
    <property type="entry name" value="Winged helix' DNA-binding domain"/>
    <property type="match status" value="1"/>
</dbReference>
<dbReference type="Pfam" id="PF00027">
    <property type="entry name" value="cNMP_binding"/>
    <property type="match status" value="1"/>
</dbReference>
<dbReference type="RefSeq" id="WP_207858478.1">
    <property type="nucleotide sequence ID" value="NZ_JAFREP010000007.1"/>
</dbReference>
<dbReference type="GO" id="GO:0003700">
    <property type="term" value="F:DNA-binding transcription factor activity"/>
    <property type="evidence" value="ECO:0007669"/>
    <property type="project" value="TreeGrafter"/>
</dbReference>
<feature type="domain" description="Cyclic nucleotide-binding" evidence="4">
    <location>
        <begin position="20"/>
        <end position="141"/>
    </location>
</feature>
<keyword evidence="7" id="KW-1185">Reference proteome</keyword>
<feature type="domain" description="HTH crp-type" evidence="5">
    <location>
        <begin position="154"/>
        <end position="227"/>
    </location>
</feature>
<dbReference type="InterPro" id="IPR012318">
    <property type="entry name" value="HTH_CRP"/>
</dbReference>
<evidence type="ECO:0000256" key="1">
    <source>
        <dbReference type="ARBA" id="ARBA00023015"/>
    </source>
</evidence>
<protein>
    <submittedName>
        <fullName evidence="6">Crp/Fnr family transcriptional regulator</fullName>
    </submittedName>
</protein>
<keyword evidence="1" id="KW-0805">Transcription regulation</keyword>
<dbReference type="InterPro" id="IPR014710">
    <property type="entry name" value="RmlC-like_jellyroll"/>
</dbReference>
<dbReference type="GO" id="GO:0003677">
    <property type="term" value="F:DNA binding"/>
    <property type="evidence" value="ECO:0007669"/>
    <property type="project" value="UniProtKB-KW"/>
</dbReference>
<sequence length="248" mass="27314">MTQTIKPSDVFLDGLDDLPLFHCLPAKQRRALAECASVVSYEPGEFLFREGEPAERFFILKRGRVKMRRLCRSGKEAVLHLSAPPHMIGCKGLTIPGSRFPADAVAVDPVIALGFRREVFLKQVAHIPEVFFSLLVELNRRLSEIYTLQATLLEPTEKRIAILLLNQAGVDPALPDGRAPKPIHMTKSLIAAIVGTTTETAIRVLSRWKKTGLICSERGKITIRDLAGIYAIAEIEASPPGPVLGFQV</sequence>
<organism evidence="6 7">
    <name type="scientific">Acanthopleuribacter pedis</name>
    <dbReference type="NCBI Taxonomy" id="442870"/>
    <lineage>
        <taxon>Bacteria</taxon>
        <taxon>Pseudomonadati</taxon>
        <taxon>Acidobacteriota</taxon>
        <taxon>Holophagae</taxon>
        <taxon>Acanthopleuribacterales</taxon>
        <taxon>Acanthopleuribacteraceae</taxon>
        <taxon>Acanthopleuribacter</taxon>
    </lineage>
</organism>
<evidence type="ECO:0000313" key="7">
    <source>
        <dbReference type="Proteomes" id="UP000664417"/>
    </source>
</evidence>
<evidence type="ECO:0000259" key="5">
    <source>
        <dbReference type="PROSITE" id="PS51063"/>
    </source>
</evidence>
<accession>A0A8J7Q7J6</accession>
<dbReference type="Proteomes" id="UP000664417">
    <property type="component" value="Unassembled WGS sequence"/>
</dbReference>
<dbReference type="AlphaFoldDB" id="A0A8J7Q7J6"/>
<dbReference type="PANTHER" id="PTHR24567:SF28">
    <property type="entry name" value="LISTERIOLYSIN REGULATORY PROTEIN"/>
    <property type="match status" value="1"/>
</dbReference>
<comment type="caution">
    <text evidence="6">The sequence shown here is derived from an EMBL/GenBank/DDBJ whole genome shotgun (WGS) entry which is preliminary data.</text>
</comment>
<dbReference type="Gene3D" id="1.10.10.10">
    <property type="entry name" value="Winged helix-like DNA-binding domain superfamily/Winged helix DNA-binding domain"/>
    <property type="match status" value="1"/>
</dbReference>
<dbReference type="SMART" id="SM00419">
    <property type="entry name" value="HTH_CRP"/>
    <property type="match status" value="1"/>
</dbReference>
<dbReference type="InterPro" id="IPR036388">
    <property type="entry name" value="WH-like_DNA-bd_sf"/>
</dbReference>
<evidence type="ECO:0000256" key="2">
    <source>
        <dbReference type="ARBA" id="ARBA00023125"/>
    </source>
</evidence>
<keyword evidence="2" id="KW-0238">DNA-binding</keyword>
<dbReference type="SMART" id="SM00100">
    <property type="entry name" value="cNMP"/>
    <property type="match status" value="1"/>
</dbReference>
<dbReference type="InterPro" id="IPR050397">
    <property type="entry name" value="Env_Response_Regulators"/>
</dbReference>
<dbReference type="Pfam" id="PF13545">
    <property type="entry name" value="HTH_Crp_2"/>
    <property type="match status" value="1"/>
</dbReference>
<evidence type="ECO:0000313" key="6">
    <source>
        <dbReference type="EMBL" id="MBO1318774.1"/>
    </source>
</evidence>
<dbReference type="InterPro" id="IPR018490">
    <property type="entry name" value="cNMP-bd_dom_sf"/>
</dbReference>
<dbReference type="CDD" id="cd00038">
    <property type="entry name" value="CAP_ED"/>
    <property type="match status" value="1"/>
</dbReference>
<dbReference type="PROSITE" id="PS51063">
    <property type="entry name" value="HTH_CRP_2"/>
    <property type="match status" value="1"/>
</dbReference>
<dbReference type="GO" id="GO:0005829">
    <property type="term" value="C:cytosol"/>
    <property type="evidence" value="ECO:0007669"/>
    <property type="project" value="TreeGrafter"/>
</dbReference>
<name>A0A8J7Q7J6_9BACT</name>
<dbReference type="PANTHER" id="PTHR24567">
    <property type="entry name" value="CRP FAMILY TRANSCRIPTIONAL REGULATORY PROTEIN"/>
    <property type="match status" value="1"/>
</dbReference>
<keyword evidence="3" id="KW-0804">Transcription</keyword>
<dbReference type="InterPro" id="IPR000595">
    <property type="entry name" value="cNMP-bd_dom"/>
</dbReference>
<reference evidence="6" key="1">
    <citation type="submission" date="2021-03" db="EMBL/GenBank/DDBJ databases">
        <authorList>
            <person name="Wang G."/>
        </authorList>
    </citation>
    <scope>NUCLEOTIDE SEQUENCE</scope>
    <source>
        <strain evidence="6">KCTC 12899</strain>
    </source>
</reference>